<keyword evidence="8" id="KW-0131">Cell cycle</keyword>
<comment type="subcellular location">
    <subcellularLocation>
        <location evidence="1">Membrane</location>
        <topology evidence="1">Multi-pass membrane protein</topology>
    </subcellularLocation>
</comment>
<name>A0A8A1MCD0_AJECA</name>
<dbReference type="GO" id="GO:0051301">
    <property type="term" value="P:cell division"/>
    <property type="evidence" value="ECO:0007669"/>
    <property type="project" value="UniProtKB-KW"/>
</dbReference>
<dbReference type="EMBL" id="CP069111">
    <property type="protein sequence ID" value="QSS62162.1"/>
    <property type="molecule type" value="Genomic_DNA"/>
</dbReference>
<evidence type="ECO:0000256" key="2">
    <source>
        <dbReference type="ARBA" id="ARBA00022692"/>
    </source>
</evidence>
<reference evidence="8" key="1">
    <citation type="submission" date="2021-01" db="EMBL/GenBank/DDBJ databases">
        <title>Chromosome-level genome assembly of a human fungal pathogen reveals clustering of transcriptionally co-regulated genes.</title>
        <authorList>
            <person name="Voorhies M."/>
            <person name="Cohen S."/>
            <person name="Shea T.P."/>
            <person name="Petrus S."/>
            <person name="Munoz J.F."/>
            <person name="Poplawski S."/>
            <person name="Goldman W.E."/>
            <person name="Michael T."/>
            <person name="Cuomo C.A."/>
            <person name="Sil A."/>
            <person name="Beyhan S."/>
        </authorList>
    </citation>
    <scope>NUCLEOTIDE SEQUENCE</scope>
    <source>
        <strain evidence="8">WU24</strain>
    </source>
</reference>
<evidence type="ECO:0000256" key="5">
    <source>
        <dbReference type="SAM" id="MobiDB-lite"/>
    </source>
</evidence>
<keyword evidence="2 6" id="KW-0812">Transmembrane</keyword>
<gene>
    <name evidence="8" type="ORF">I7I51_04339</name>
</gene>
<keyword evidence="4 6" id="KW-0472">Membrane</keyword>
<dbReference type="GO" id="GO:0005783">
    <property type="term" value="C:endoplasmic reticulum"/>
    <property type="evidence" value="ECO:0007669"/>
    <property type="project" value="TreeGrafter"/>
</dbReference>
<dbReference type="GO" id="GO:0016020">
    <property type="term" value="C:membrane"/>
    <property type="evidence" value="ECO:0007669"/>
    <property type="project" value="UniProtKB-SubCell"/>
</dbReference>
<dbReference type="InterPro" id="IPR004843">
    <property type="entry name" value="Calcineurin-like_PHP"/>
</dbReference>
<sequence length="754" mass="84055">MTLHSHRDHFVEPPSVARRVYRSLPPVAKTIIAVIKSQGARLNASYIRETRRRRRCGYALGLLRLPDQAVPHHVVFVADPQLVDPHTYPGRPWPLSSLTVFYADLYLYRTYSLLQRNLSPDTTFFLGDLFDGGREWGTESSSSPEERFKPYGHSVWMKEYRRFVRLFFDTWKLGGIDSAASERGRKVIASLPGNHDLGFGHGIQKPVLERFQTYFGVGNRVDILGNHTFVSVDSVSLSAMDQPDPQTGSSGHTSVGDEIWRAADDFLNDLSNIKARAAREELLALQGHKENYSAPSKIVDAIDLSPPVISASPDDIDLPTVILTHVPLYRAPGTPCGPLRERFPPSSTDPLPEKDERNAIRVSGGYQYQNVLTETISKKIINSAGANVKQIYSGDDHDYCEINHREFSGSPKEITVKSLSMAMGVRRPGFQMVSIYNPIDLQTGKSINTASPSLSTSSSSSSSTIQNHLCLLPDQISIFIQYGYILVLTILVLLVRAVACTFRPAQDPTSPTLSHDSEPLLPLTHSHSHSRHASNHLDNASISTTSSTSTTSSAYSESRFSSRTTSTLLPSHGSNGETTKHVRIIDVPSTVTGHDEVSESLRRSDLVLDEKLRDHSWAPKRGAASSNSYDRVGAVRGGSLRRLRLVLYTEVLKPLKRIAIVAGIMYLWLWLYYMHPKPLFEAVSTSHVPTPFPHIAKTETSIEQLYYWLFSLLTYEKSDAYFHTKPYELTLNYLSETHGGKLVPMPNRPSSRVS</sequence>
<dbReference type="GO" id="GO:0016787">
    <property type="term" value="F:hydrolase activity"/>
    <property type="evidence" value="ECO:0007669"/>
    <property type="project" value="InterPro"/>
</dbReference>
<evidence type="ECO:0000313" key="8">
    <source>
        <dbReference type="EMBL" id="QSS62162.1"/>
    </source>
</evidence>
<dbReference type="InterPro" id="IPR029052">
    <property type="entry name" value="Metallo-depent_PP-like"/>
</dbReference>
<feature type="region of interest" description="Disordered" evidence="5">
    <location>
        <begin position="505"/>
        <end position="558"/>
    </location>
</feature>
<dbReference type="VEuPathDB" id="FungiDB:I7I51_04339"/>
<protein>
    <submittedName>
        <fullName evidence="8">Cell division control protein</fullName>
    </submittedName>
</protein>
<keyword evidence="3 6" id="KW-1133">Transmembrane helix</keyword>
<evidence type="ECO:0000256" key="3">
    <source>
        <dbReference type="ARBA" id="ARBA00022989"/>
    </source>
</evidence>
<feature type="compositionally biased region" description="Low complexity" evidence="5">
    <location>
        <begin position="541"/>
        <end position="558"/>
    </location>
</feature>
<keyword evidence="8" id="KW-0132">Cell division</keyword>
<organism evidence="8 9">
    <name type="scientific">Ajellomyces capsulatus</name>
    <name type="common">Darling's disease fungus</name>
    <name type="synonym">Histoplasma capsulatum</name>
    <dbReference type="NCBI Taxonomy" id="5037"/>
    <lineage>
        <taxon>Eukaryota</taxon>
        <taxon>Fungi</taxon>
        <taxon>Dikarya</taxon>
        <taxon>Ascomycota</taxon>
        <taxon>Pezizomycotina</taxon>
        <taxon>Eurotiomycetes</taxon>
        <taxon>Eurotiomycetidae</taxon>
        <taxon>Onygenales</taxon>
        <taxon>Ajellomycetaceae</taxon>
        <taxon>Histoplasma</taxon>
    </lineage>
</organism>
<accession>A0A8A1MCD0</accession>
<dbReference type="PANTHER" id="PTHR13315:SF4">
    <property type="entry name" value="METALLOPHOSPHOESTERASE, ISOFORM E"/>
    <property type="match status" value="1"/>
</dbReference>
<feature type="transmembrane region" description="Helical" evidence="6">
    <location>
        <begin position="658"/>
        <end position="675"/>
    </location>
</feature>
<dbReference type="OrthoDB" id="5977743at2759"/>
<evidence type="ECO:0000259" key="7">
    <source>
        <dbReference type="Pfam" id="PF00149"/>
    </source>
</evidence>
<dbReference type="PANTHER" id="PTHR13315">
    <property type="entry name" value="METALLO PHOSPHOESTERASE RELATED"/>
    <property type="match status" value="1"/>
</dbReference>
<dbReference type="GO" id="GO:0006506">
    <property type="term" value="P:GPI anchor biosynthetic process"/>
    <property type="evidence" value="ECO:0007669"/>
    <property type="project" value="InterPro"/>
</dbReference>
<dbReference type="Proteomes" id="UP000663671">
    <property type="component" value="Chromosome 5"/>
</dbReference>
<evidence type="ECO:0000313" key="9">
    <source>
        <dbReference type="Proteomes" id="UP000663671"/>
    </source>
</evidence>
<dbReference type="SUPFAM" id="SSF56300">
    <property type="entry name" value="Metallo-dependent phosphatases"/>
    <property type="match status" value="1"/>
</dbReference>
<evidence type="ECO:0000256" key="1">
    <source>
        <dbReference type="ARBA" id="ARBA00004141"/>
    </source>
</evidence>
<dbReference type="InterPro" id="IPR033308">
    <property type="entry name" value="PGAP5/Cdc1/Ted1"/>
</dbReference>
<proteinExistence type="predicted"/>
<evidence type="ECO:0000256" key="6">
    <source>
        <dbReference type="SAM" id="Phobius"/>
    </source>
</evidence>
<feature type="transmembrane region" description="Helical" evidence="6">
    <location>
        <begin position="479"/>
        <end position="499"/>
    </location>
</feature>
<feature type="domain" description="Calcineurin-like phosphoesterase" evidence="7">
    <location>
        <begin position="81"/>
        <end position="292"/>
    </location>
</feature>
<dbReference type="AlphaFoldDB" id="A0A8A1MCD0"/>
<evidence type="ECO:0000256" key="4">
    <source>
        <dbReference type="ARBA" id="ARBA00023136"/>
    </source>
</evidence>
<dbReference type="Pfam" id="PF00149">
    <property type="entry name" value="Metallophos"/>
    <property type="match status" value="1"/>
</dbReference>